<protein>
    <recommendedName>
        <fullName evidence="1">DUF5680 domain-containing protein</fullName>
    </recommendedName>
</protein>
<name>A0A1G2K6E2_9BACT</name>
<dbReference type="Pfam" id="PF18931">
    <property type="entry name" value="DUF5680"/>
    <property type="match status" value="1"/>
</dbReference>
<dbReference type="InterPro" id="IPR043735">
    <property type="entry name" value="DUF5680"/>
</dbReference>
<sequence>MMKLNVARLQEFFFEGSLWGYAGGGEKIIIPDVKKTRRFVYYRGELLYRDEYVVNGEYSGGSTVIYMDGLPVWLMQYHGWCQNDNSDVLAFLKKVLTKTYQDSEFCGGRGKFGSWTSDDGSLVYENHPTLPPSMEEFVYFMGYERIKTRVWKSDQSHEVFWHRYQGLLLGEAE</sequence>
<organism evidence="2 3">
    <name type="scientific">Candidatus Sungbacteria bacterium RIFCSPHIGHO2_01_FULL_50_25</name>
    <dbReference type="NCBI Taxonomy" id="1802265"/>
    <lineage>
        <taxon>Bacteria</taxon>
        <taxon>Candidatus Sungiibacteriota</taxon>
    </lineage>
</organism>
<dbReference type="Proteomes" id="UP000178574">
    <property type="component" value="Unassembled WGS sequence"/>
</dbReference>
<evidence type="ECO:0000259" key="1">
    <source>
        <dbReference type="Pfam" id="PF18931"/>
    </source>
</evidence>
<gene>
    <name evidence="2" type="ORF">A2847_02065</name>
</gene>
<dbReference type="EMBL" id="MHQD01000045">
    <property type="protein sequence ID" value="OGZ94945.1"/>
    <property type="molecule type" value="Genomic_DNA"/>
</dbReference>
<comment type="caution">
    <text evidence="2">The sequence shown here is derived from an EMBL/GenBank/DDBJ whole genome shotgun (WGS) entry which is preliminary data.</text>
</comment>
<dbReference type="AlphaFoldDB" id="A0A1G2K6E2"/>
<feature type="domain" description="DUF5680" evidence="1">
    <location>
        <begin position="50"/>
        <end position="127"/>
    </location>
</feature>
<reference evidence="2 3" key="1">
    <citation type="journal article" date="2016" name="Nat. Commun.">
        <title>Thousands of microbial genomes shed light on interconnected biogeochemical processes in an aquifer system.</title>
        <authorList>
            <person name="Anantharaman K."/>
            <person name="Brown C.T."/>
            <person name="Hug L.A."/>
            <person name="Sharon I."/>
            <person name="Castelle C.J."/>
            <person name="Probst A.J."/>
            <person name="Thomas B.C."/>
            <person name="Singh A."/>
            <person name="Wilkins M.J."/>
            <person name="Karaoz U."/>
            <person name="Brodie E.L."/>
            <person name="Williams K.H."/>
            <person name="Hubbard S.S."/>
            <person name="Banfield J.F."/>
        </authorList>
    </citation>
    <scope>NUCLEOTIDE SEQUENCE [LARGE SCALE GENOMIC DNA]</scope>
</reference>
<accession>A0A1G2K6E2</accession>
<proteinExistence type="predicted"/>
<evidence type="ECO:0000313" key="3">
    <source>
        <dbReference type="Proteomes" id="UP000178574"/>
    </source>
</evidence>
<evidence type="ECO:0000313" key="2">
    <source>
        <dbReference type="EMBL" id="OGZ94945.1"/>
    </source>
</evidence>